<dbReference type="EMBL" id="PNRF01000032">
    <property type="protein sequence ID" value="PMR73742.1"/>
    <property type="molecule type" value="Genomic_DNA"/>
</dbReference>
<evidence type="ECO:0000256" key="12">
    <source>
        <dbReference type="ARBA" id="ARBA00047356"/>
    </source>
</evidence>
<dbReference type="RefSeq" id="WP_102654291.1">
    <property type="nucleotide sequence ID" value="NZ_PNRF01000032.1"/>
</dbReference>
<dbReference type="OrthoDB" id="9815712at2"/>
<dbReference type="Pfam" id="PF00005">
    <property type="entry name" value="ABC_tran"/>
    <property type="match status" value="1"/>
</dbReference>
<feature type="transmembrane region" description="Helical" evidence="13">
    <location>
        <begin position="12"/>
        <end position="34"/>
    </location>
</feature>
<dbReference type="CDD" id="cd06261">
    <property type="entry name" value="TM_PBP2"/>
    <property type="match status" value="1"/>
</dbReference>
<evidence type="ECO:0000259" key="15">
    <source>
        <dbReference type="PROSITE" id="PS50928"/>
    </source>
</evidence>
<evidence type="ECO:0000256" key="13">
    <source>
        <dbReference type="RuleBase" id="RU363032"/>
    </source>
</evidence>
<dbReference type="CDD" id="cd03257">
    <property type="entry name" value="ABC_NikE_OppD_transporters"/>
    <property type="match status" value="1"/>
</dbReference>
<keyword evidence="5" id="KW-1003">Cell membrane</keyword>
<dbReference type="InterPro" id="IPR000515">
    <property type="entry name" value="MetI-like"/>
</dbReference>
<dbReference type="PROSITE" id="PS50893">
    <property type="entry name" value="ABC_TRANSPORTER_2"/>
    <property type="match status" value="1"/>
</dbReference>
<evidence type="ECO:0000256" key="10">
    <source>
        <dbReference type="ARBA" id="ARBA00023136"/>
    </source>
</evidence>
<reference evidence="16 17" key="1">
    <citation type="submission" date="2018-01" db="EMBL/GenBank/DDBJ databases">
        <title>Halomonas endophytica sp. nov., isolated from storage liquid in the stems of Populus euphratica.</title>
        <authorList>
            <person name="Chen C."/>
        </authorList>
    </citation>
    <scope>NUCLEOTIDE SEQUENCE [LARGE SCALE GENOMIC DNA]</scope>
    <source>
        <strain evidence="16 17">MC28</strain>
    </source>
</reference>
<dbReference type="FunFam" id="3.40.50.300:FF:000016">
    <property type="entry name" value="Oligopeptide ABC transporter ATP-binding component"/>
    <property type="match status" value="1"/>
</dbReference>
<keyword evidence="8" id="KW-0067">ATP-binding</keyword>
<gene>
    <name evidence="16" type="ORF">C1H69_15510</name>
</gene>
<evidence type="ECO:0000256" key="7">
    <source>
        <dbReference type="ARBA" id="ARBA00022741"/>
    </source>
</evidence>
<evidence type="ECO:0000259" key="14">
    <source>
        <dbReference type="PROSITE" id="PS50893"/>
    </source>
</evidence>
<dbReference type="Pfam" id="PF08352">
    <property type="entry name" value="oligo_HPY"/>
    <property type="match status" value="1"/>
</dbReference>
<comment type="similarity">
    <text evidence="13">Belongs to the binding-protein-dependent transport system permease family.</text>
</comment>
<dbReference type="PANTHER" id="PTHR43297:SF2">
    <property type="entry name" value="DIPEPTIDE TRANSPORT ATP-BINDING PROTEIN DPPD"/>
    <property type="match status" value="1"/>
</dbReference>
<comment type="similarity">
    <text evidence="3">Belongs to the ABC transporter superfamily.</text>
</comment>
<keyword evidence="4 13" id="KW-0813">Transport</keyword>
<comment type="catalytic activity">
    <reaction evidence="12">
        <text>a dipeptide(out) + ATP + H2O = a dipeptide(in) + ADP + phosphate + H(+)</text>
        <dbReference type="Rhea" id="RHEA:23120"/>
        <dbReference type="ChEBI" id="CHEBI:15377"/>
        <dbReference type="ChEBI" id="CHEBI:15378"/>
        <dbReference type="ChEBI" id="CHEBI:30616"/>
        <dbReference type="ChEBI" id="CHEBI:43474"/>
        <dbReference type="ChEBI" id="CHEBI:90799"/>
        <dbReference type="ChEBI" id="CHEBI:456216"/>
        <dbReference type="EC" id="7.4.2.9"/>
    </reaction>
</comment>
<dbReference type="SUPFAM" id="SSF161098">
    <property type="entry name" value="MetI-like"/>
    <property type="match status" value="1"/>
</dbReference>
<evidence type="ECO:0000256" key="4">
    <source>
        <dbReference type="ARBA" id="ARBA00022448"/>
    </source>
</evidence>
<dbReference type="GO" id="GO:0016887">
    <property type="term" value="F:ATP hydrolysis activity"/>
    <property type="evidence" value="ECO:0007669"/>
    <property type="project" value="InterPro"/>
</dbReference>
<comment type="subcellular location">
    <subcellularLocation>
        <location evidence="1">Cell inner membrane</location>
        <topology evidence="1">Peripheral membrane protein</topology>
    </subcellularLocation>
    <subcellularLocation>
        <location evidence="2 13">Cell membrane</location>
        <topology evidence="2 13">Multi-pass membrane protein</topology>
    </subcellularLocation>
</comment>
<evidence type="ECO:0000313" key="17">
    <source>
        <dbReference type="Proteomes" id="UP000235803"/>
    </source>
</evidence>
<dbReference type="InterPro" id="IPR027417">
    <property type="entry name" value="P-loop_NTPase"/>
</dbReference>
<dbReference type="InterPro" id="IPR003593">
    <property type="entry name" value="AAA+_ATPase"/>
</dbReference>
<dbReference type="PROSITE" id="PS50928">
    <property type="entry name" value="ABC_TM1"/>
    <property type="match status" value="1"/>
</dbReference>
<dbReference type="PROSITE" id="PS00211">
    <property type="entry name" value="ABC_TRANSPORTER_1"/>
    <property type="match status" value="1"/>
</dbReference>
<dbReference type="Proteomes" id="UP000235803">
    <property type="component" value="Unassembled WGS sequence"/>
</dbReference>
<keyword evidence="9 13" id="KW-1133">Transmembrane helix</keyword>
<evidence type="ECO:0000256" key="11">
    <source>
        <dbReference type="ARBA" id="ARBA00038852"/>
    </source>
</evidence>
<dbReference type="InterPro" id="IPR003439">
    <property type="entry name" value="ABC_transporter-like_ATP-bd"/>
</dbReference>
<dbReference type="InterPro" id="IPR025966">
    <property type="entry name" value="OppC_N"/>
</dbReference>
<evidence type="ECO:0000256" key="3">
    <source>
        <dbReference type="ARBA" id="ARBA00005417"/>
    </source>
</evidence>
<feature type="transmembrane region" description="Helical" evidence="13">
    <location>
        <begin position="115"/>
        <end position="135"/>
    </location>
</feature>
<dbReference type="GO" id="GO:0055085">
    <property type="term" value="P:transmembrane transport"/>
    <property type="evidence" value="ECO:0007669"/>
    <property type="project" value="InterPro"/>
</dbReference>
<dbReference type="SMART" id="SM00382">
    <property type="entry name" value="AAA"/>
    <property type="match status" value="1"/>
</dbReference>
<name>A0A2N7TZZ4_9GAMM</name>
<dbReference type="Gene3D" id="3.40.50.300">
    <property type="entry name" value="P-loop containing nucleotide triphosphate hydrolases"/>
    <property type="match status" value="1"/>
</dbReference>
<dbReference type="InterPro" id="IPR050388">
    <property type="entry name" value="ABC_Ni/Peptide_Import"/>
</dbReference>
<evidence type="ECO:0000256" key="5">
    <source>
        <dbReference type="ARBA" id="ARBA00022475"/>
    </source>
</evidence>
<dbReference type="InterPro" id="IPR013563">
    <property type="entry name" value="Oligopep_ABC_C"/>
</dbReference>
<keyword evidence="6 13" id="KW-0812">Transmembrane</keyword>
<evidence type="ECO:0000313" key="16">
    <source>
        <dbReference type="EMBL" id="PMR73742.1"/>
    </source>
</evidence>
<dbReference type="Gene3D" id="1.10.3720.10">
    <property type="entry name" value="MetI-like"/>
    <property type="match status" value="1"/>
</dbReference>
<feature type="domain" description="ABC transmembrane type-1" evidence="15">
    <location>
        <begin position="75"/>
        <end position="264"/>
    </location>
</feature>
<dbReference type="Pfam" id="PF12911">
    <property type="entry name" value="OppC_N"/>
    <property type="match status" value="1"/>
</dbReference>
<keyword evidence="17" id="KW-1185">Reference proteome</keyword>
<dbReference type="GO" id="GO:0005524">
    <property type="term" value="F:ATP binding"/>
    <property type="evidence" value="ECO:0007669"/>
    <property type="project" value="UniProtKB-KW"/>
</dbReference>
<dbReference type="PANTHER" id="PTHR43297">
    <property type="entry name" value="OLIGOPEPTIDE TRANSPORT ATP-BINDING PROTEIN APPD"/>
    <property type="match status" value="1"/>
</dbReference>
<feature type="transmembrane region" description="Helical" evidence="13">
    <location>
        <begin position="245"/>
        <end position="264"/>
    </location>
</feature>
<dbReference type="AlphaFoldDB" id="A0A2N7TZZ4"/>
<dbReference type="SUPFAM" id="SSF52540">
    <property type="entry name" value="P-loop containing nucleoside triphosphate hydrolases"/>
    <property type="match status" value="1"/>
</dbReference>
<feature type="transmembrane region" description="Helical" evidence="13">
    <location>
        <begin position="77"/>
        <end position="103"/>
    </location>
</feature>
<dbReference type="InterPro" id="IPR035906">
    <property type="entry name" value="MetI-like_sf"/>
</dbReference>
<protein>
    <recommendedName>
        <fullName evidence="11">ABC-type dipeptide transporter</fullName>
        <ecNumber evidence="11">7.4.2.9</ecNumber>
    </recommendedName>
</protein>
<accession>A0A2N7TZZ4</accession>
<evidence type="ECO:0000256" key="2">
    <source>
        <dbReference type="ARBA" id="ARBA00004651"/>
    </source>
</evidence>
<evidence type="ECO:0000256" key="1">
    <source>
        <dbReference type="ARBA" id="ARBA00004417"/>
    </source>
</evidence>
<dbReference type="InterPro" id="IPR017871">
    <property type="entry name" value="ABC_transporter-like_CS"/>
</dbReference>
<evidence type="ECO:0000256" key="6">
    <source>
        <dbReference type="ARBA" id="ARBA00022692"/>
    </source>
</evidence>
<sequence>MTDFIRLIARNRLAAFGGVLLVLLVLLCLIAPWLPLVDPDSTSPANRLQPPFTEGHLLGTDALGRDILSRLLWGTRISLAVGIAASLVAAFFGSLIGIVAGYFGGRTDNTLMRGIDMLMAFPYILLALAIVAVLGPGLMNALYAIAIVNIPFFARNIRGVTVSIAHREFIDAARLSGKGHLRILTSEILPNVLPVIVITMSTTVGWMILETAGLSFLGLGAQPPQADLGSMLGEGRRMMLNAPHVAILPGLVIFLLVMSINLLGDGIRDALDPRLRSGALSRPAPFTRIRRRRLPPQNGSSAQALLDVEDLHTHFEVGRRTYRAVNGVSFTISPNECLGLVGESGSGKSVTALSLLGLVASPPGVITGRRIALEGRDLLDLPHHAIRRIRGRDVAYVFQDPLSTLHPLLRIGEQLIEAIRQHQPMSRQAARELAVSLLGQVRIPNAERRADQYPHELSGGMRQRVGIAMALANDPQLIVADEPTTALDVTVQAQILALIQSLRESKGTAVLFITHDFGVVSQVCDRVAVMYAGRIVEIGPTADILDNPRHPYTRRLIDCVPRLGEPGHDPAAIPGLPPAADALPEGCAFADRCDLAEDACRRGEIALSATDGDRQVRCIKPLGLETCQGAMQ</sequence>
<evidence type="ECO:0000256" key="9">
    <source>
        <dbReference type="ARBA" id="ARBA00022989"/>
    </source>
</evidence>
<dbReference type="EC" id="7.4.2.9" evidence="11"/>
<feature type="transmembrane region" description="Helical" evidence="13">
    <location>
        <begin position="188"/>
        <end position="209"/>
    </location>
</feature>
<feature type="domain" description="ABC transporter" evidence="14">
    <location>
        <begin position="306"/>
        <end position="557"/>
    </location>
</feature>
<keyword evidence="10 13" id="KW-0472">Membrane</keyword>
<evidence type="ECO:0000256" key="8">
    <source>
        <dbReference type="ARBA" id="ARBA00022840"/>
    </source>
</evidence>
<dbReference type="NCBIfam" id="TIGR01727">
    <property type="entry name" value="oligo_HPY"/>
    <property type="match status" value="1"/>
</dbReference>
<dbReference type="Pfam" id="PF00528">
    <property type="entry name" value="BPD_transp_1"/>
    <property type="match status" value="1"/>
</dbReference>
<keyword evidence="7" id="KW-0547">Nucleotide-binding</keyword>
<proteinExistence type="inferred from homology"/>
<organism evidence="16 17">
    <name type="scientific">Billgrantia endophytica</name>
    <dbReference type="NCBI Taxonomy" id="2033802"/>
    <lineage>
        <taxon>Bacteria</taxon>
        <taxon>Pseudomonadati</taxon>
        <taxon>Pseudomonadota</taxon>
        <taxon>Gammaproteobacteria</taxon>
        <taxon>Oceanospirillales</taxon>
        <taxon>Halomonadaceae</taxon>
        <taxon>Billgrantia</taxon>
    </lineage>
</organism>
<dbReference type="GO" id="GO:0005886">
    <property type="term" value="C:plasma membrane"/>
    <property type="evidence" value="ECO:0007669"/>
    <property type="project" value="UniProtKB-SubCell"/>
</dbReference>
<comment type="caution">
    <text evidence="16">The sequence shown here is derived from an EMBL/GenBank/DDBJ whole genome shotgun (WGS) entry which is preliminary data.</text>
</comment>
<dbReference type="GO" id="GO:0015833">
    <property type="term" value="P:peptide transport"/>
    <property type="evidence" value="ECO:0007669"/>
    <property type="project" value="InterPro"/>
</dbReference>